<feature type="domain" description="Response regulatory" evidence="5">
    <location>
        <begin position="290"/>
        <end position="421"/>
    </location>
</feature>
<dbReference type="EMBL" id="GL833120">
    <property type="protein sequence ID" value="EGB12882.1"/>
    <property type="molecule type" value="Genomic_DNA"/>
</dbReference>
<dbReference type="Pfam" id="PF00072">
    <property type="entry name" value="Response_reg"/>
    <property type="match status" value="1"/>
</dbReference>
<proteinExistence type="predicted"/>
<evidence type="ECO:0000313" key="7">
    <source>
        <dbReference type="Proteomes" id="UP000002729"/>
    </source>
</evidence>
<reference evidence="6 7" key="1">
    <citation type="journal article" date="2011" name="Proc. Natl. Acad. Sci. U.S.A.">
        <title>Niche of harmful alga Aureococcus anophagefferens revealed through ecogenomics.</title>
        <authorList>
            <person name="Gobler C.J."/>
            <person name="Berry D.L."/>
            <person name="Dyhrman S.T."/>
            <person name="Wilhelm S.W."/>
            <person name="Salamov A."/>
            <person name="Lobanov A.V."/>
            <person name="Zhang Y."/>
            <person name="Collier J.L."/>
            <person name="Wurch L.L."/>
            <person name="Kustka A.B."/>
            <person name="Dill B.D."/>
            <person name="Shah M."/>
            <person name="VerBerkmoes N.C."/>
            <person name="Kuo A."/>
            <person name="Terry A."/>
            <person name="Pangilinan J."/>
            <person name="Lindquist E.A."/>
            <person name="Lucas S."/>
            <person name="Paulsen I.T."/>
            <person name="Hattenrath-Lehmann T.K."/>
            <person name="Talmage S.C."/>
            <person name="Walker E.A."/>
            <person name="Koch F."/>
            <person name="Burson A.M."/>
            <person name="Marcoval M.A."/>
            <person name="Tang Y.Z."/>
            <person name="Lecleir G.R."/>
            <person name="Coyne K.J."/>
            <person name="Berg G.M."/>
            <person name="Bertrand E.M."/>
            <person name="Saito M.A."/>
            <person name="Gladyshev V.N."/>
            <person name="Grigoriev I.V."/>
        </authorList>
    </citation>
    <scope>NUCLEOTIDE SEQUENCE [LARGE SCALE GENOMIC DNA]</scope>
    <source>
        <strain evidence="7">CCMP 1984</strain>
    </source>
</reference>
<dbReference type="GeneID" id="20223264"/>
<feature type="compositionally biased region" description="Acidic residues" evidence="4">
    <location>
        <begin position="1"/>
        <end position="17"/>
    </location>
</feature>
<dbReference type="KEGG" id="aaf:AURANDRAFT_60973"/>
<accession>F0XWZ0</accession>
<feature type="compositionally biased region" description="Low complexity" evidence="4">
    <location>
        <begin position="463"/>
        <end position="472"/>
    </location>
</feature>
<keyword evidence="2" id="KW-0902">Two-component regulatory system</keyword>
<dbReference type="CDD" id="cd17546">
    <property type="entry name" value="REC_hyHK_CKI1_RcsC-like"/>
    <property type="match status" value="1"/>
</dbReference>
<feature type="region of interest" description="Disordered" evidence="4">
    <location>
        <begin position="1"/>
        <end position="39"/>
    </location>
</feature>
<dbReference type="RefSeq" id="XP_009032509.1">
    <property type="nucleotide sequence ID" value="XM_009034261.1"/>
</dbReference>
<keyword evidence="7" id="KW-1185">Reference proteome</keyword>
<gene>
    <name evidence="6" type="ORF">AURANDRAFT_60973</name>
</gene>
<protein>
    <recommendedName>
        <fullName evidence="5">Response regulatory domain-containing protein</fullName>
    </recommendedName>
</protein>
<evidence type="ECO:0000256" key="2">
    <source>
        <dbReference type="ARBA" id="ARBA00023012"/>
    </source>
</evidence>
<dbReference type="InterPro" id="IPR001789">
    <property type="entry name" value="Sig_transdc_resp-reg_receiver"/>
</dbReference>
<dbReference type="PANTHER" id="PTHR45339">
    <property type="entry name" value="HYBRID SIGNAL TRANSDUCTION HISTIDINE KINASE J"/>
    <property type="match status" value="1"/>
</dbReference>
<dbReference type="GO" id="GO:0000160">
    <property type="term" value="P:phosphorelay signal transduction system"/>
    <property type="evidence" value="ECO:0007669"/>
    <property type="project" value="UniProtKB-KW"/>
</dbReference>
<evidence type="ECO:0000256" key="3">
    <source>
        <dbReference type="PROSITE-ProRule" id="PRU00169"/>
    </source>
</evidence>
<keyword evidence="1 3" id="KW-0597">Phosphoprotein</keyword>
<name>F0XWZ0_AURAN</name>
<dbReference type="InterPro" id="IPR011006">
    <property type="entry name" value="CheY-like_superfamily"/>
</dbReference>
<feature type="compositionally biased region" description="Low complexity" evidence="4">
    <location>
        <begin position="149"/>
        <end position="166"/>
    </location>
</feature>
<dbReference type="Proteomes" id="UP000002729">
    <property type="component" value="Unassembled WGS sequence"/>
</dbReference>
<dbReference type="SUPFAM" id="SSF52172">
    <property type="entry name" value="CheY-like"/>
    <property type="match status" value="1"/>
</dbReference>
<dbReference type="InParanoid" id="F0XWZ0"/>
<evidence type="ECO:0000256" key="4">
    <source>
        <dbReference type="SAM" id="MobiDB-lite"/>
    </source>
</evidence>
<dbReference type="AlphaFoldDB" id="F0XWZ0"/>
<dbReference type="PANTHER" id="PTHR45339:SF1">
    <property type="entry name" value="HYBRID SIGNAL TRANSDUCTION HISTIDINE KINASE J"/>
    <property type="match status" value="1"/>
</dbReference>
<feature type="region of interest" description="Disordered" evidence="4">
    <location>
        <begin position="431"/>
        <end position="517"/>
    </location>
</feature>
<dbReference type="Gene3D" id="3.40.50.2300">
    <property type="match status" value="1"/>
</dbReference>
<feature type="region of interest" description="Disordered" evidence="4">
    <location>
        <begin position="147"/>
        <end position="172"/>
    </location>
</feature>
<dbReference type="SMART" id="SM00448">
    <property type="entry name" value="REC"/>
    <property type="match status" value="1"/>
</dbReference>
<organism evidence="7">
    <name type="scientific">Aureococcus anophagefferens</name>
    <name type="common">Harmful bloom alga</name>
    <dbReference type="NCBI Taxonomy" id="44056"/>
    <lineage>
        <taxon>Eukaryota</taxon>
        <taxon>Sar</taxon>
        <taxon>Stramenopiles</taxon>
        <taxon>Ochrophyta</taxon>
        <taxon>Pelagophyceae</taxon>
        <taxon>Pelagomonadales</taxon>
        <taxon>Pelagomonadaceae</taxon>
        <taxon>Aureococcus</taxon>
    </lineage>
</organism>
<evidence type="ECO:0000256" key="1">
    <source>
        <dbReference type="ARBA" id="ARBA00022553"/>
    </source>
</evidence>
<sequence length="517" mass="53201">MFWDQEDVSDGGFDDGVDIERESAASTPSRPGSAGSFSPFDAAHASADEMLHQLRLDRAARPLGVTSLRRSSSSSCLAATATAVVVGADGNLRRLAADALRAAAEASGLGAAVRVEAAGSAAEASAFLERLRPKCRLVVSVFRRGDDTSSSASLSSSCSSTSSSGSPRPSRDDELRWIRAAAAAGAAPPSAVVALDAAGGRPLSATAANELLWRHVFPFGACKINPTRPLSALLTEHGDRVGASLRDGGLRGLLGLLHGDRREASCALDRLIDGLDARGPPLAPRGRTPAVLVVDDSAATRLSRSLDAFGVSARVSVEIARDGVEAVRAVHDDVARRDTCFILVLLDLRMPNLDGASAARELRRAGSTAPLVAVTASALPGRTAAPAFDLAEDDAVALAFDDVITKPLAQSHSDALVHKWVLPRLHRKRARAPAAAPAPAPEAPGRASPASIPSPGPKKPRRGAAPPAWAAPDLPPGAPVPAARHLPAAAAASEDLPSRSLPSPPAPSRAHRALASE</sequence>
<feature type="modified residue" description="4-aspartylphosphate" evidence="3">
    <location>
        <position position="347"/>
    </location>
</feature>
<dbReference type="OrthoDB" id="60033at2759"/>
<evidence type="ECO:0000259" key="5">
    <source>
        <dbReference type="PROSITE" id="PS50110"/>
    </source>
</evidence>
<feature type="compositionally biased region" description="Low complexity" evidence="4">
    <location>
        <begin position="480"/>
        <end position="492"/>
    </location>
</feature>
<evidence type="ECO:0000313" key="6">
    <source>
        <dbReference type="EMBL" id="EGB12882.1"/>
    </source>
</evidence>
<dbReference type="PROSITE" id="PS50110">
    <property type="entry name" value="RESPONSE_REGULATORY"/>
    <property type="match status" value="1"/>
</dbReference>